<proteinExistence type="predicted"/>
<evidence type="ECO:0000313" key="1">
    <source>
        <dbReference type="EnsemblMetazoa" id="PPA15657.1"/>
    </source>
</evidence>
<organism evidence="1 2">
    <name type="scientific">Pristionchus pacificus</name>
    <name type="common">Parasitic nematode worm</name>
    <dbReference type="NCBI Taxonomy" id="54126"/>
    <lineage>
        <taxon>Eukaryota</taxon>
        <taxon>Metazoa</taxon>
        <taxon>Ecdysozoa</taxon>
        <taxon>Nematoda</taxon>
        <taxon>Chromadorea</taxon>
        <taxon>Rhabditida</taxon>
        <taxon>Rhabditina</taxon>
        <taxon>Diplogasteromorpha</taxon>
        <taxon>Diplogasteroidea</taxon>
        <taxon>Neodiplogasteridae</taxon>
        <taxon>Pristionchus</taxon>
    </lineage>
</organism>
<reference evidence="2" key="1">
    <citation type="journal article" date="2008" name="Nat. Genet.">
        <title>The Pristionchus pacificus genome provides a unique perspective on nematode lifestyle and parasitism.</title>
        <authorList>
            <person name="Dieterich C."/>
            <person name="Clifton S.W."/>
            <person name="Schuster L.N."/>
            <person name="Chinwalla A."/>
            <person name="Delehaunty K."/>
            <person name="Dinkelacker I."/>
            <person name="Fulton L."/>
            <person name="Fulton R."/>
            <person name="Godfrey J."/>
            <person name="Minx P."/>
            <person name="Mitreva M."/>
            <person name="Roeseler W."/>
            <person name="Tian H."/>
            <person name="Witte H."/>
            <person name="Yang S.P."/>
            <person name="Wilson R.K."/>
            <person name="Sommer R.J."/>
        </authorList>
    </citation>
    <scope>NUCLEOTIDE SEQUENCE [LARGE SCALE GENOMIC DNA]</scope>
    <source>
        <strain evidence="2">PS312</strain>
    </source>
</reference>
<dbReference type="InterPro" id="IPR019428">
    <property type="entry name" value="7TM_GPCR_serpentine_rcpt_Str"/>
</dbReference>
<dbReference type="AlphaFoldDB" id="A0A2A6CN37"/>
<gene>
    <name evidence="1" type="primary">WBGene00105211</name>
</gene>
<protein>
    <submittedName>
        <fullName evidence="1">G protein-coupled receptor</fullName>
    </submittedName>
</protein>
<accession>A0A2A6CN37</accession>
<sequence>MLIGVQIKNVWDKCAPLMKMTMAQCMAAVFANQVAIVSEKIQTYELIIARFPLRHPYKSHRKLMLSHNSTIAMTLVTVCTAIENFNKFSGISLNLLLLYLIAVYSRKSLGTYKYLLFTFACSDVLLTLVHIVINHQIVSVGTTFACIGSTFAESRHFTAIYCSSFTLAFCLSIFNFLYRLFSVKYPHLVSLFSNKFFIALLVMVATSTFFSWYLLCIIGTRGGIDEIGTIVAREVYFLRFGRNLTDGFQVLDHWRDGQFMVREAVVLLVCDAMIISCITFAGALAVICFYHISKADKMSEQSKQLQAKLLKTLCAQTAVPITCVFIPYFTVLTMPFLAIDGGFLNVGCTACISFFPTLDAVVIIWLMTDYREGLKSMIRGKKTSVSAIDHGNTKSHMTGIALNALLLYLTIVFSRKSLGTYKYLLIVFASSDVALTLVHTIIHHQIVSVGTMFCSVAYAFVFESRYITAIYCSSFTLVFSLSIFNFLYRFWAVKYPHLVQLYSNPKFIALLASIASFTFTSWYCLCVFAMTGAEDDIGTKEARDLYYRRFGRTIMSGFQRGGRFNLRAAMVMLTCDALIVGCISCAGVLAFLCFYHIRKADKISAQTRRLQAKLLVTLCVQTAVPIFCVFIPYFTVITLPFFFIDSTILDTSCTALISLFPTCDAIVIISLMTDYRLAMSPLLFCANFPAVHTLPTRFGHVHSDGDRSNNMPVRWDYRTSSVFSLLSGRLENDDCEEENNGFEGSKHTFCQQIRRLHRVTGIASNFLLLYLAIVFSRKSLGTYKYLLIVFASSDVALTLVHTFIHHQVVSVGTTFASVAYAFSFESRYITSIYCSSFTLVFSLSIFNFLYRLFAVKYPHLVQLYSKPYFIAFLVSIATSTFSFWYAMYCLCIFATTGGVDEIGTREAREQYFQRFGRTPIDGFIVIDHWRDGKFNVHAALTMLVCDVLIVACISFASVLAFLCFYHIRKADKLSAKTRRLHAKLVVTLCAQTAVPVLFVFIPYFTVITLPFFYIDSTIIDTSCTALISLFPTFDAIVIISLMTDYREGLISMIRSTKILITKNQPTPSFTKSMSFEAARNIILRARSRSYFRSTIDSFSSVHLFF</sequence>
<dbReference type="Gene3D" id="1.20.1070.10">
    <property type="entry name" value="Rhodopsin 7-helix transmembrane proteins"/>
    <property type="match status" value="2"/>
</dbReference>
<dbReference type="PANTHER" id="PTHR45907">
    <property type="entry name" value="SERPENTINE RECEPTOR, CLASS J"/>
    <property type="match status" value="1"/>
</dbReference>
<dbReference type="EnsemblMetazoa" id="PPA15657.1">
    <property type="protein sequence ID" value="PPA15657.1"/>
    <property type="gene ID" value="WBGene00105211"/>
</dbReference>
<dbReference type="PANTHER" id="PTHR45907:SF16">
    <property type="entry name" value="SERPENTINE RECEPTOR, CLASS J"/>
    <property type="match status" value="1"/>
</dbReference>
<evidence type="ECO:0000313" key="2">
    <source>
        <dbReference type="Proteomes" id="UP000005239"/>
    </source>
</evidence>
<keyword evidence="2" id="KW-1185">Reference proteome</keyword>
<name>A0A2A6CN37_PRIPA</name>
<dbReference type="SUPFAM" id="SSF81321">
    <property type="entry name" value="Family A G protein-coupled receptor-like"/>
    <property type="match status" value="3"/>
</dbReference>
<dbReference type="InterPro" id="IPR019423">
    <property type="entry name" value="7TM_GPCR_serpentine_rcpt_Srj"/>
</dbReference>
<dbReference type="Proteomes" id="UP000005239">
    <property type="component" value="Unassembled WGS sequence"/>
</dbReference>
<reference evidence="1" key="2">
    <citation type="submission" date="2022-06" db="UniProtKB">
        <authorList>
            <consortium name="EnsemblMetazoa"/>
        </authorList>
    </citation>
    <scope>IDENTIFICATION</scope>
    <source>
        <strain evidence="1">PS312</strain>
    </source>
</reference>
<dbReference type="Pfam" id="PF10326">
    <property type="entry name" value="7TM_GPCR_Str"/>
    <property type="match status" value="3"/>
</dbReference>
<accession>A0A8R1YFK9</accession>